<evidence type="ECO:0000259" key="5">
    <source>
        <dbReference type="Pfam" id="PF00155"/>
    </source>
</evidence>
<sequence>MTKNDYLNQIASIDNDTQTIMNRNTSPIRPLSDQAIIEVVLDTPYNQYPEDQEANFKQAYADYNGFNVQNVAVANGSDEWIQKLIIQFGKDGVLADAPDFYMYEDYSRQLGYPFNTVSANENYEFSASAIIQGLDQYKPSILFISNPHNPTGQQFSSLFLQNIADACQARDVIFVIDEAYVEFADDYDRPKNANVVYIRTLSKIYGIAGLRVGIALAKGPIFDKLVDINHPYPINSLSLNLASKLFEDTAKLDDWIDYQKDLQVQLVAAFDQVADIVNIIPSKTNFVYMYGENVDAFAKFMTAKGYIGRTYETDGIITAARYSIIDKKDYPQLAATIKEWRDQFTNE</sequence>
<dbReference type="InterPro" id="IPR015422">
    <property type="entry name" value="PyrdxlP-dep_Trfase_small"/>
</dbReference>
<dbReference type="EMBL" id="RKMG01000006">
    <property type="protein sequence ID" value="RPA61010.1"/>
    <property type="molecule type" value="Genomic_DNA"/>
</dbReference>
<dbReference type="Pfam" id="PF00155">
    <property type="entry name" value="Aminotran_1_2"/>
    <property type="match status" value="1"/>
</dbReference>
<dbReference type="Gene3D" id="3.40.640.10">
    <property type="entry name" value="Type I PLP-dependent aspartate aminotransferase-like (Major domain)"/>
    <property type="match status" value="1"/>
</dbReference>
<gene>
    <name evidence="6" type="ORF">EF384_03075</name>
</gene>
<proteinExistence type="predicted"/>
<evidence type="ECO:0000256" key="4">
    <source>
        <dbReference type="ARBA" id="ARBA00022898"/>
    </source>
</evidence>
<accession>A0A3N4GQW7</accession>
<dbReference type="GO" id="GO:0008483">
    <property type="term" value="F:transaminase activity"/>
    <property type="evidence" value="ECO:0007669"/>
    <property type="project" value="UniProtKB-KW"/>
</dbReference>
<dbReference type="OrthoDB" id="9813612at2"/>
<evidence type="ECO:0000256" key="1">
    <source>
        <dbReference type="ARBA" id="ARBA00001933"/>
    </source>
</evidence>
<dbReference type="InterPro" id="IPR015424">
    <property type="entry name" value="PyrdxlP-dep_Trfase"/>
</dbReference>
<name>A0A3N4GQW7_9LACT</name>
<keyword evidence="4" id="KW-0663">Pyridoxal phosphate</keyword>
<dbReference type="GO" id="GO:0030170">
    <property type="term" value="F:pyridoxal phosphate binding"/>
    <property type="evidence" value="ECO:0007669"/>
    <property type="project" value="InterPro"/>
</dbReference>
<comment type="cofactor">
    <cofactor evidence="1">
        <name>pyridoxal 5'-phosphate</name>
        <dbReference type="ChEBI" id="CHEBI:597326"/>
    </cofactor>
</comment>
<feature type="domain" description="Aminotransferase class I/classII large" evidence="5">
    <location>
        <begin position="35"/>
        <end position="309"/>
    </location>
</feature>
<dbReference type="CDD" id="cd00609">
    <property type="entry name" value="AAT_like"/>
    <property type="match status" value="1"/>
</dbReference>
<dbReference type="RefSeq" id="WP_123779524.1">
    <property type="nucleotide sequence ID" value="NZ_RKMG01000006.1"/>
</dbReference>
<dbReference type="InterPro" id="IPR015421">
    <property type="entry name" value="PyrdxlP-dep_Trfase_major"/>
</dbReference>
<evidence type="ECO:0000256" key="3">
    <source>
        <dbReference type="ARBA" id="ARBA00022679"/>
    </source>
</evidence>
<protein>
    <submittedName>
        <fullName evidence="6">Histidinol-phosphate aminotransferase family protein</fullName>
    </submittedName>
</protein>
<organism evidence="6 7">
    <name type="scientific">Aerococcus agrisoli</name>
    <dbReference type="NCBI Taxonomy" id="2487350"/>
    <lineage>
        <taxon>Bacteria</taxon>
        <taxon>Bacillati</taxon>
        <taxon>Bacillota</taxon>
        <taxon>Bacilli</taxon>
        <taxon>Lactobacillales</taxon>
        <taxon>Aerococcaceae</taxon>
        <taxon>Aerococcus</taxon>
    </lineage>
</organism>
<reference evidence="6 7" key="1">
    <citation type="submission" date="2018-11" db="EMBL/GenBank/DDBJ databases">
        <title>Aerococcus sp. SJQ22, whole genome shotgun sequence.</title>
        <authorList>
            <person name="Sun L."/>
            <person name="Gao X."/>
            <person name="Chen W."/>
            <person name="Huang K."/>
        </authorList>
    </citation>
    <scope>NUCLEOTIDE SEQUENCE [LARGE SCALE GENOMIC DNA]</scope>
    <source>
        <strain evidence="6 7">SJQ22</strain>
    </source>
</reference>
<keyword evidence="7" id="KW-1185">Reference proteome</keyword>
<dbReference type="SUPFAM" id="SSF53383">
    <property type="entry name" value="PLP-dependent transferases"/>
    <property type="match status" value="1"/>
</dbReference>
<keyword evidence="3 6" id="KW-0808">Transferase</keyword>
<dbReference type="AlphaFoldDB" id="A0A3N4GQW7"/>
<dbReference type="Gene3D" id="3.90.1150.10">
    <property type="entry name" value="Aspartate Aminotransferase, domain 1"/>
    <property type="match status" value="1"/>
</dbReference>
<dbReference type="PANTHER" id="PTHR42885">
    <property type="entry name" value="HISTIDINOL-PHOSPHATE AMINOTRANSFERASE-RELATED"/>
    <property type="match status" value="1"/>
</dbReference>
<keyword evidence="2 6" id="KW-0032">Aminotransferase</keyword>
<evidence type="ECO:0000256" key="2">
    <source>
        <dbReference type="ARBA" id="ARBA00022576"/>
    </source>
</evidence>
<evidence type="ECO:0000313" key="7">
    <source>
        <dbReference type="Proteomes" id="UP000273977"/>
    </source>
</evidence>
<comment type="caution">
    <text evidence="6">The sequence shown here is derived from an EMBL/GenBank/DDBJ whole genome shotgun (WGS) entry which is preliminary data.</text>
</comment>
<evidence type="ECO:0000313" key="6">
    <source>
        <dbReference type="EMBL" id="RPA61010.1"/>
    </source>
</evidence>
<dbReference type="PANTHER" id="PTHR42885:SF2">
    <property type="entry name" value="HISTIDINOL-PHOSPHATE AMINOTRANSFERASE"/>
    <property type="match status" value="1"/>
</dbReference>
<dbReference type="InterPro" id="IPR004839">
    <property type="entry name" value="Aminotransferase_I/II_large"/>
</dbReference>
<dbReference type="Proteomes" id="UP000273977">
    <property type="component" value="Unassembled WGS sequence"/>
</dbReference>